<organism evidence="2 3">
    <name type="scientific">Mycena metata</name>
    <dbReference type="NCBI Taxonomy" id="1033252"/>
    <lineage>
        <taxon>Eukaryota</taxon>
        <taxon>Fungi</taxon>
        <taxon>Dikarya</taxon>
        <taxon>Basidiomycota</taxon>
        <taxon>Agaricomycotina</taxon>
        <taxon>Agaricomycetes</taxon>
        <taxon>Agaricomycetidae</taxon>
        <taxon>Agaricales</taxon>
        <taxon>Marasmiineae</taxon>
        <taxon>Mycenaceae</taxon>
        <taxon>Mycena</taxon>
    </lineage>
</organism>
<feature type="domain" description="DUF5648" evidence="1">
    <location>
        <begin position="48"/>
        <end position="184"/>
    </location>
</feature>
<evidence type="ECO:0000259" key="1">
    <source>
        <dbReference type="Pfam" id="PF18885"/>
    </source>
</evidence>
<accession>A0AAD7I4T7</accession>
<dbReference type="EMBL" id="JARKIB010000129">
    <property type="protein sequence ID" value="KAJ7734991.1"/>
    <property type="molecule type" value="Genomic_DNA"/>
</dbReference>
<proteinExistence type="predicted"/>
<dbReference type="InterPro" id="IPR043708">
    <property type="entry name" value="DUF5648"/>
</dbReference>
<gene>
    <name evidence="2" type="ORF">B0H16DRAFT_134628</name>
</gene>
<comment type="caution">
    <text evidence="2">The sequence shown here is derived from an EMBL/GenBank/DDBJ whole genome shotgun (WGS) entry which is preliminary data.</text>
</comment>
<sequence>MKISVSSKIFTALAGVIQVSALLPRLEESNLNLRAEATCGDVSNLAPFTQVYVPASTQHVYSIYNNNVTNFFVGNPSAQYQGIAAFIFSIQDTSTVPFYCLHNSAVTAFLYTANQTELAIALASGYTLSFTAGYIYPTQICGSVPLYRLHFIAANSDYIYTTSVTDRENAIAMGFTYEGVAGYVYDVLSCGSSS</sequence>
<protein>
    <recommendedName>
        <fullName evidence="1">DUF5648 domain-containing protein</fullName>
    </recommendedName>
</protein>
<keyword evidence="3" id="KW-1185">Reference proteome</keyword>
<dbReference type="Pfam" id="PF18885">
    <property type="entry name" value="DUF5648"/>
    <property type="match status" value="1"/>
</dbReference>
<evidence type="ECO:0000313" key="2">
    <source>
        <dbReference type="EMBL" id="KAJ7734991.1"/>
    </source>
</evidence>
<dbReference type="AlphaFoldDB" id="A0AAD7I4T7"/>
<dbReference type="Proteomes" id="UP001215598">
    <property type="component" value="Unassembled WGS sequence"/>
</dbReference>
<name>A0AAD7I4T7_9AGAR</name>
<reference evidence="2" key="1">
    <citation type="submission" date="2023-03" db="EMBL/GenBank/DDBJ databases">
        <title>Massive genome expansion in bonnet fungi (Mycena s.s.) driven by repeated elements and novel gene families across ecological guilds.</title>
        <authorList>
            <consortium name="Lawrence Berkeley National Laboratory"/>
            <person name="Harder C.B."/>
            <person name="Miyauchi S."/>
            <person name="Viragh M."/>
            <person name="Kuo A."/>
            <person name="Thoen E."/>
            <person name="Andreopoulos B."/>
            <person name="Lu D."/>
            <person name="Skrede I."/>
            <person name="Drula E."/>
            <person name="Henrissat B."/>
            <person name="Morin E."/>
            <person name="Kohler A."/>
            <person name="Barry K."/>
            <person name="LaButti K."/>
            <person name="Morin E."/>
            <person name="Salamov A."/>
            <person name="Lipzen A."/>
            <person name="Mereny Z."/>
            <person name="Hegedus B."/>
            <person name="Baldrian P."/>
            <person name="Stursova M."/>
            <person name="Weitz H."/>
            <person name="Taylor A."/>
            <person name="Grigoriev I.V."/>
            <person name="Nagy L.G."/>
            <person name="Martin F."/>
            <person name="Kauserud H."/>
        </authorList>
    </citation>
    <scope>NUCLEOTIDE SEQUENCE</scope>
    <source>
        <strain evidence="2">CBHHK182m</strain>
    </source>
</reference>
<evidence type="ECO:0000313" key="3">
    <source>
        <dbReference type="Proteomes" id="UP001215598"/>
    </source>
</evidence>